<name>A0A9P5UA71_9AGAR</name>
<proteinExistence type="predicted"/>
<dbReference type="Proteomes" id="UP000772434">
    <property type="component" value="Unassembled WGS sequence"/>
</dbReference>
<sequence>MFTDNSISNAINSSAAMNYSSQNFQGSRLAIWRGWTSPLLAGYNAPPSRAPSPGSLRVASSTPPLSECSGSTYSSSLASPVFGPTEICDAGLQCGFFLSDKNINQEYHTPQTGSISSSTSSSPFTFDPFAGDETAFWENRWTLCSDRDPIVEHRATSKCEFFDKAITAPKSGQDLAWQNWRTVHIPRATWLQEFIEMDIRRMEQVAARL</sequence>
<reference evidence="1" key="1">
    <citation type="submission" date="2020-11" db="EMBL/GenBank/DDBJ databases">
        <authorList>
            <consortium name="DOE Joint Genome Institute"/>
            <person name="Ahrendt S."/>
            <person name="Riley R."/>
            <person name="Andreopoulos W."/>
            <person name="Labutti K."/>
            <person name="Pangilinan J."/>
            <person name="Ruiz-Duenas F.J."/>
            <person name="Barrasa J.M."/>
            <person name="Sanchez-Garcia M."/>
            <person name="Camarero S."/>
            <person name="Miyauchi S."/>
            <person name="Serrano A."/>
            <person name="Linde D."/>
            <person name="Babiker R."/>
            <person name="Drula E."/>
            <person name="Ayuso-Fernandez I."/>
            <person name="Pacheco R."/>
            <person name="Padilla G."/>
            <person name="Ferreira P."/>
            <person name="Barriuso J."/>
            <person name="Kellner H."/>
            <person name="Castanera R."/>
            <person name="Alfaro M."/>
            <person name="Ramirez L."/>
            <person name="Pisabarro A.G."/>
            <person name="Kuo A."/>
            <person name="Tritt A."/>
            <person name="Lipzen A."/>
            <person name="He G."/>
            <person name="Yan M."/>
            <person name="Ng V."/>
            <person name="Cullen D."/>
            <person name="Martin F."/>
            <person name="Rosso M.-N."/>
            <person name="Henrissat B."/>
            <person name="Hibbett D."/>
            <person name="Martinez A.T."/>
            <person name="Grigoriev I.V."/>
        </authorList>
    </citation>
    <scope>NUCLEOTIDE SEQUENCE</scope>
    <source>
        <strain evidence="1">AH 40177</strain>
    </source>
</reference>
<comment type="caution">
    <text evidence="1">The sequence shown here is derived from an EMBL/GenBank/DDBJ whole genome shotgun (WGS) entry which is preliminary data.</text>
</comment>
<evidence type="ECO:0000313" key="2">
    <source>
        <dbReference type="Proteomes" id="UP000772434"/>
    </source>
</evidence>
<dbReference type="EMBL" id="JADNRY010000022">
    <property type="protein sequence ID" value="KAF9072750.1"/>
    <property type="molecule type" value="Genomic_DNA"/>
</dbReference>
<organism evidence="1 2">
    <name type="scientific">Rhodocollybia butyracea</name>
    <dbReference type="NCBI Taxonomy" id="206335"/>
    <lineage>
        <taxon>Eukaryota</taxon>
        <taxon>Fungi</taxon>
        <taxon>Dikarya</taxon>
        <taxon>Basidiomycota</taxon>
        <taxon>Agaricomycotina</taxon>
        <taxon>Agaricomycetes</taxon>
        <taxon>Agaricomycetidae</taxon>
        <taxon>Agaricales</taxon>
        <taxon>Marasmiineae</taxon>
        <taxon>Omphalotaceae</taxon>
        <taxon>Rhodocollybia</taxon>
    </lineage>
</organism>
<evidence type="ECO:0000313" key="1">
    <source>
        <dbReference type="EMBL" id="KAF9072750.1"/>
    </source>
</evidence>
<protein>
    <submittedName>
        <fullName evidence="1">Uncharacterized protein</fullName>
    </submittedName>
</protein>
<keyword evidence="2" id="KW-1185">Reference proteome</keyword>
<dbReference type="AlphaFoldDB" id="A0A9P5UA71"/>
<gene>
    <name evidence="1" type="ORF">BDP27DRAFT_1445488</name>
</gene>
<accession>A0A9P5UA71</accession>